<sequence>MKRELGFVQTIQVTVLWQRIITEEVSSGESDIESDADYVSSHHDSDSEIEADQDFEHNITENEELEFVEPNPSLSTNYFYGKDSEELEFVEPNPSLSTNYFYGKDSDKWSKLPPYSKNTRTLRHNIVRKCPGLKNRSLQRRTTKCVAYSF</sequence>
<keyword evidence="3" id="KW-1185">Reference proteome</keyword>
<evidence type="ECO:0000313" key="3">
    <source>
        <dbReference type="Proteomes" id="UP001458880"/>
    </source>
</evidence>
<evidence type="ECO:0000256" key="1">
    <source>
        <dbReference type="SAM" id="MobiDB-lite"/>
    </source>
</evidence>
<accession>A0AAW1IB01</accession>
<organism evidence="2 3">
    <name type="scientific">Popillia japonica</name>
    <name type="common">Japanese beetle</name>
    <dbReference type="NCBI Taxonomy" id="7064"/>
    <lineage>
        <taxon>Eukaryota</taxon>
        <taxon>Metazoa</taxon>
        <taxon>Ecdysozoa</taxon>
        <taxon>Arthropoda</taxon>
        <taxon>Hexapoda</taxon>
        <taxon>Insecta</taxon>
        <taxon>Pterygota</taxon>
        <taxon>Neoptera</taxon>
        <taxon>Endopterygota</taxon>
        <taxon>Coleoptera</taxon>
        <taxon>Polyphaga</taxon>
        <taxon>Scarabaeiformia</taxon>
        <taxon>Scarabaeidae</taxon>
        <taxon>Rutelinae</taxon>
        <taxon>Popillia</taxon>
    </lineage>
</organism>
<protein>
    <submittedName>
        <fullName evidence="2">Uncharacterized protein</fullName>
    </submittedName>
</protein>
<gene>
    <name evidence="2" type="ORF">QE152_g36971</name>
</gene>
<evidence type="ECO:0000313" key="2">
    <source>
        <dbReference type="EMBL" id="KAK9686740.1"/>
    </source>
</evidence>
<reference evidence="2 3" key="1">
    <citation type="journal article" date="2024" name="BMC Genomics">
        <title>De novo assembly and annotation of Popillia japonica's genome with initial clues to its potential as an invasive pest.</title>
        <authorList>
            <person name="Cucini C."/>
            <person name="Boschi S."/>
            <person name="Funari R."/>
            <person name="Cardaioli E."/>
            <person name="Iannotti N."/>
            <person name="Marturano G."/>
            <person name="Paoli F."/>
            <person name="Bruttini M."/>
            <person name="Carapelli A."/>
            <person name="Frati F."/>
            <person name="Nardi F."/>
        </authorList>
    </citation>
    <scope>NUCLEOTIDE SEQUENCE [LARGE SCALE GENOMIC DNA]</scope>
    <source>
        <strain evidence="2">DMR45628</strain>
    </source>
</reference>
<name>A0AAW1IB01_POPJA</name>
<feature type="region of interest" description="Disordered" evidence="1">
    <location>
        <begin position="28"/>
        <end position="48"/>
    </location>
</feature>
<proteinExistence type="predicted"/>
<dbReference type="AlphaFoldDB" id="A0AAW1IB01"/>
<dbReference type="Proteomes" id="UP001458880">
    <property type="component" value="Unassembled WGS sequence"/>
</dbReference>
<comment type="caution">
    <text evidence="2">The sequence shown here is derived from an EMBL/GenBank/DDBJ whole genome shotgun (WGS) entry which is preliminary data.</text>
</comment>
<dbReference type="EMBL" id="JASPKY010000686">
    <property type="protein sequence ID" value="KAK9686740.1"/>
    <property type="molecule type" value="Genomic_DNA"/>
</dbReference>